<sequence length="108" mass="11788">MDVVLDQNDAADWIYRGEGAANLVLAYAGSSPAFVGKVLRIPKAWRNGKPEESLAQCVNGGSVFGKHEQLLWGDNQELLSSSSKETMEQMYVEKIMSPLLGPKYIDAG</sequence>
<dbReference type="PANTHER" id="PTHR14456:SF2">
    <property type="entry name" value="INOSITOL-PENTAKISPHOSPHATE 2-KINASE"/>
    <property type="match status" value="1"/>
</dbReference>
<keyword evidence="4 6" id="KW-0418">Kinase</keyword>
<gene>
    <name evidence="7" type="ORF">CISIN_1g0134842mg</name>
</gene>
<comment type="domain">
    <text evidence="6">The EXKPK motif is conserved in inositol-pentakisphosphate 2-kinases of both family 1 and 2.</text>
</comment>
<dbReference type="PANTHER" id="PTHR14456">
    <property type="entry name" value="INOSITOL POLYPHOSPHATE KINASE 1"/>
    <property type="match status" value="1"/>
</dbReference>
<dbReference type="Proteomes" id="UP000027120">
    <property type="component" value="Unassembled WGS sequence"/>
</dbReference>
<protein>
    <recommendedName>
        <fullName evidence="1 6">Inositol-pentakisphosphate 2-kinase</fullName>
        <ecNumber evidence="1 6">2.7.1.158</ecNumber>
    </recommendedName>
</protein>
<dbReference type="EC" id="2.7.1.158" evidence="1 6"/>
<dbReference type="GO" id="GO:0035299">
    <property type="term" value="F:inositol-1,3,4,5,6-pentakisphosphate 2-kinase activity"/>
    <property type="evidence" value="ECO:0007669"/>
    <property type="project" value="UniProtKB-EC"/>
</dbReference>
<keyword evidence="8" id="KW-1185">Reference proteome</keyword>
<evidence type="ECO:0000256" key="2">
    <source>
        <dbReference type="ARBA" id="ARBA00022679"/>
    </source>
</evidence>
<keyword evidence="5 6" id="KW-0067">ATP-binding</keyword>
<dbReference type="GO" id="GO:0005524">
    <property type="term" value="F:ATP binding"/>
    <property type="evidence" value="ECO:0007669"/>
    <property type="project" value="UniProtKB-KW"/>
</dbReference>
<evidence type="ECO:0000256" key="5">
    <source>
        <dbReference type="ARBA" id="ARBA00022840"/>
    </source>
</evidence>
<evidence type="ECO:0000256" key="6">
    <source>
        <dbReference type="RuleBase" id="RU364126"/>
    </source>
</evidence>
<name>A0A067GYD1_CITSI</name>
<proteinExistence type="predicted"/>
<accession>A0A067GYD1</accession>
<reference evidence="7 8" key="1">
    <citation type="submission" date="2014-04" db="EMBL/GenBank/DDBJ databases">
        <authorList>
            <consortium name="International Citrus Genome Consortium"/>
            <person name="Gmitter F."/>
            <person name="Chen C."/>
            <person name="Farmerie W."/>
            <person name="Harkins T."/>
            <person name="Desany B."/>
            <person name="Mohiuddin M."/>
            <person name="Kodira C."/>
            <person name="Borodovsky M."/>
            <person name="Lomsadze A."/>
            <person name="Burns P."/>
            <person name="Jenkins J."/>
            <person name="Prochnik S."/>
            <person name="Shu S."/>
            <person name="Chapman J."/>
            <person name="Pitluck S."/>
            <person name="Schmutz J."/>
            <person name="Rokhsar D."/>
        </authorList>
    </citation>
    <scope>NUCLEOTIDE SEQUENCE</scope>
</reference>
<evidence type="ECO:0000256" key="3">
    <source>
        <dbReference type="ARBA" id="ARBA00022741"/>
    </source>
</evidence>
<comment type="catalytic activity">
    <reaction evidence="6">
        <text>1D-myo-inositol 1,3,4,5,6-pentakisphosphate + ATP = 1D-myo-inositol hexakisphosphate + ADP + H(+)</text>
        <dbReference type="Rhea" id="RHEA:20313"/>
        <dbReference type="ChEBI" id="CHEBI:15378"/>
        <dbReference type="ChEBI" id="CHEBI:30616"/>
        <dbReference type="ChEBI" id="CHEBI:57733"/>
        <dbReference type="ChEBI" id="CHEBI:58130"/>
        <dbReference type="ChEBI" id="CHEBI:456216"/>
        <dbReference type="EC" id="2.7.1.158"/>
    </reaction>
</comment>
<dbReference type="InterPro" id="IPR009286">
    <property type="entry name" value="Ins_P5_2-kin"/>
</dbReference>
<comment type="function">
    <text evidence="6">Phosphorylates Ins(1,3,4,5,6)P5 at position 2 to form Ins(1,2,3,4,5,6)P6 (InsP6 or phytate).</text>
</comment>
<dbReference type="Pfam" id="PF06090">
    <property type="entry name" value="Ins_P5_2-kin"/>
    <property type="match status" value="1"/>
</dbReference>
<dbReference type="InterPro" id="IPR043001">
    <property type="entry name" value="IP5_2-K_N_lobe"/>
</dbReference>
<evidence type="ECO:0000256" key="4">
    <source>
        <dbReference type="ARBA" id="ARBA00022777"/>
    </source>
</evidence>
<feature type="non-terminal residue" evidence="7">
    <location>
        <position position="108"/>
    </location>
</feature>
<dbReference type="Gene3D" id="3.30.200.110">
    <property type="entry name" value="Inositol-pentakisphosphate 2-kinase, N-lobe"/>
    <property type="match status" value="1"/>
</dbReference>
<evidence type="ECO:0000256" key="1">
    <source>
        <dbReference type="ARBA" id="ARBA00012023"/>
    </source>
</evidence>
<evidence type="ECO:0000313" key="7">
    <source>
        <dbReference type="EMBL" id="KDO84619.1"/>
    </source>
</evidence>
<dbReference type="AlphaFoldDB" id="A0A067GYD1"/>
<keyword evidence="3 6" id="KW-0547">Nucleotide-binding</keyword>
<dbReference type="EMBL" id="KK784874">
    <property type="protein sequence ID" value="KDO84619.1"/>
    <property type="molecule type" value="Genomic_DNA"/>
</dbReference>
<keyword evidence="2 6" id="KW-0808">Transferase</keyword>
<organism evidence="7 8">
    <name type="scientific">Citrus sinensis</name>
    <name type="common">Sweet orange</name>
    <name type="synonym">Citrus aurantium var. sinensis</name>
    <dbReference type="NCBI Taxonomy" id="2711"/>
    <lineage>
        <taxon>Eukaryota</taxon>
        <taxon>Viridiplantae</taxon>
        <taxon>Streptophyta</taxon>
        <taxon>Embryophyta</taxon>
        <taxon>Tracheophyta</taxon>
        <taxon>Spermatophyta</taxon>
        <taxon>Magnoliopsida</taxon>
        <taxon>eudicotyledons</taxon>
        <taxon>Gunneridae</taxon>
        <taxon>Pentapetalae</taxon>
        <taxon>rosids</taxon>
        <taxon>malvids</taxon>
        <taxon>Sapindales</taxon>
        <taxon>Rutaceae</taxon>
        <taxon>Aurantioideae</taxon>
        <taxon>Citrus</taxon>
    </lineage>
</organism>
<evidence type="ECO:0000313" key="8">
    <source>
        <dbReference type="Proteomes" id="UP000027120"/>
    </source>
</evidence>
<dbReference type="STRING" id="2711.A0A067GYD1"/>
<dbReference type="EMBL" id="KK784874">
    <property type="protein sequence ID" value="KDO84620.1"/>
    <property type="molecule type" value="Genomic_DNA"/>
</dbReference>